<dbReference type="NCBIfam" id="TIGR01730">
    <property type="entry name" value="RND_mfp"/>
    <property type="match status" value="1"/>
</dbReference>
<feature type="region of interest" description="Disordered" evidence="3">
    <location>
        <begin position="430"/>
        <end position="450"/>
    </location>
</feature>
<feature type="domain" description="CusB-like beta-barrel" evidence="6">
    <location>
        <begin position="288"/>
        <end position="359"/>
    </location>
</feature>
<proteinExistence type="inferred from homology"/>
<dbReference type="GO" id="GO:0015562">
    <property type="term" value="F:efflux transmembrane transporter activity"/>
    <property type="evidence" value="ECO:0007669"/>
    <property type="project" value="InterPro"/>
</dbReference>
<gene>
    <name evidence="8" type="ORF">HSCHL_1443</name>
</gene>
<dbReference type="SUPFAM" id="SSF56954">
    <property type="entry name" value="Outer membrane efflux proteins (OEP)"/>
    <property type="match status" value="1"/>
</dbReference>
<keyword evidence="4" id="KW-0732">Signal</keyword>
<protein>
    <submittedName>
        <fullName evidence="8">Secretion protein HlyD family protein</fullName>
    </submittedName>
</protein>
<dbReference type="Gene3D" id="2.40.30.170">
    <property type="match status" value="1"/>
</dbReference>
<comment type="caution">
    <text evidence="8">The sequence shown here is derived from an EMBL/GenBank/DDBJ whole genome shotgun (WGS) entry which is preliminary data.</text>
</comment>
<dbReference type="PROSITE" id="PS51257">
    <property type="entry name" value="PROKAR_LIPOPROTEIN"/>
    <property type="match status" value="1"/>
</dbReference>
<dbReference type="Gene3D" id="2.40.50.100">
    <property type="match status" value="2"/>
</dbReference>
<sequence>MSRRRQAVLALIAITAFTALAACSRAQEASAPAVEPIRTVEVADVTEGVLDEGVTLSGKVKGHIEVPILPKASGRIESIAVAVGSRVRPGDLLIQLETKDVIAQVHQAEAALRAAEAGRESAEAQTTTQILGAEQAVKQAEEGVLQAEKGLAAAENARDLAKKNAERLRTLFENGLASQVELEQAENQLKQAEAGLQQAKSAHENAKKALEVATENLKIARERVAVKAANAQVEQARAGLEAARRLLENMRVTAPVGGTVASLPVSVGDMVSPQVVVATIVDMNPAIVTVDVPEQAYRSVAVGDPVTVTVSGERFQGKVSKKELTPNPQTKAYRVEIEVPNPEGKLVSGLSADVTFAPKGAKKTLLIPAEAYMASAKGGEGHVMVYEDGIVRERKVTVGRMTTNYVEVTSGLNAGEKVVIKGQYLLKDGDPVKLQGSEGKEDQKAGGGKT</sequence>
<dbReference type="InterPro" id="IPR006143">
    <property type="entry name" value="RND_pump_MFP"/>
</dbReference>
<evidence type="ECO:0000259" key="7">
    <source>
        <dbReference type="Pfam" id="PF25989"/>
    </source>
</evidence>
<feature type="domain" description="Multidrug resistance protein MdtA-like barrel-sandwich hybrid" evidence="5">
    <location>
        <begin position="66"/>
        <end position="273"/>
    </location>
</feature>
<evidence type="ECO:0000256" key="3">
    <source>
        <dbReference type="SAM" id="MobiDB-lite"/>
    </source>
</evidence>
<evidence type="ECO:0000313" key="8">
    <source>
        <dbReference type="EMBL" id="PTQ53815.1"/>
    </source>
</evidence>
<evidence type="ECO:0000313" key="9">
    <source>
        <dbReference type="Proteomes" id="UP000244180"/>
    </source>
</evidence>
<dbReference type="Gene3D" id="1.10.287.470">
    <property type="entry name" value="Helix hairpin bin"/>
    <property type="match status" value="2"/>
</dbReference>
<feature type="coiled-coil region" evidence="2">
    <location>
        <begin position="105"/>
        <end position="253"/>
    </location>
</feature>
<dbReference type="Pfam" id="PF25954">
    <property type="entry name" value="Beta-barrel_RND_2"/>
    <property type="match status" value="1"/>
</dbReference>
<organism evidence="8 9">
    <name type="scientific">Hydrogenibacillus schlegelii</name>
    <name type="common">Bacillus schlegelii</name>
    <dbReference type="NCBI Taxonomy" id="1484"/>
    <lineage>
        <taxon>Bacteria</taxon>
        <taxon>Bacillati</taxon>
        <taxon>Bacillota</taxon>
        <taxon>Bacilli</taxon>
        <taxon>Bacillales</taxon>
        <taxon>Bacillales Family X. Incertae Sedis</taxon>
        <taxon>Hydrogenibacillus</taxon>
    </lineage>
</organism>
<dbReference type="Pfam" id="PF25917">
    <property type="entry name" value="BSH_RND"/>
    <property type="match status" value="1"/>
</dbReference>
<dbReference type="SUPFAM" id="SSF111369">
    <property type="entry name" value="HlyD-like secretion proteins"/>
    <property type="match status" value="1"/>
</dbReference>
<dbReference type="PANTHER" id="PTHR30469">
    <property type="entry name" value="MULTIDRUG RESISTANCE PROTEIN MDTA"/>
    <property type="match status" value="1"/>
</dbReference>
<evidence type="ECO:0000256" key="1">
    <source>
        <dbReference type="ARBA" id="ARBA00009477"/>
    </source>
</evidence>
<dbReference type="RefSeq" id="WP_272999980.1">
    <property type="nucleotide sequence ID" value="NZ_PEBV01000010.1"/>
</dbReference>
<dbReference type="Pfam" id="PF25989">
    <property type="entry name" value="YknX_C"/>
    <property type="match status" value="1"/>
</dbReference>
<feature type="signal peptide" evidence="4">
    <location>
        <begin position="1"/>
        <end position="21"/>
    </location>
</feature>
<accession>A0A2T5GCC0</accession>
<dbReference type="InterPro" id="IPR058625">
    <property type="entry name" value="MdtA-like_BSH"/>
</dbReference>
<dbReference type="AlphaFoldDB" id="A0A2T5GCC0"/>
<dbReference type="InterPro" id="IPR058637">
    <property type="entry name" value="YknX-like_C"/>
</dbReference>
<name>A0A2T5GCC0_HYDSH</name>
<dbReference type="InterPro" id="IPR058792">
    <property type="entry name" value="Beta-barrel_RND_2"/>
</dbReference>
<feature type="chain" id="PRO_5015507384" evidence="4">
    <location>
        <begin position="22"/>
        <end position="450"/>
    </location>
</feature>
<dbReference type="Gene3D" id="2.40.420.20">
    <property type="match status" value="1"/>
</dbReference>
<dbReference type="PANTHER" id="PTHR30469:SF15">
    <property type="entry name" value="HLYD FAMILY OF SECRETION PROTEINS"/>
    <property type="match status" value="1"/>
</dbReference>
<comment type="similarity">
    <text evidence="1">Belongs to the membrane fusion protein (MFP) (TC 8.A.1) family.</text>
</comment>
<keyword evidence="2" id="KW-0175">Coiled coil</keyword>
<dbReference type="EMBL" id="PEBV01000010">
    <property type="protein sequence ID" value="PTQ53815.1"/>
    <property type="molecule type" value="Genomic_DNA"/>
</dbReference>
<reference evidence="8 9" key="1">
    <citation type="submission" date="2017-08" db="EMBL/GenBank/DDBJ databases">
        <title>Burning lignite coal seam in the remote Altai Mountains harbors a hydrogen-driven thermophilic microbial community.</title>
        <authorList>
            <person name="Kadnikov V.V."/>
            <person name="Mardanov A.V."/>
            <person name="Ivasenko D."/>
            <person name="Beletsky A.V."/>
            <person name="Karnachuk O.V."/>
            <person name="Ravin N.V."/>
        </authorList>
    </citation>
    <scope>NUCLEOTIDE SEQUENCE [LARGE SCALE GENOMIC DNA]</scope>
    <source>
        <strain evidence="8">AL33</strain>
    </source>
</reference>
<dbReference type="GO" id="GO:1990281">
    <property type="term" value="C:efflux pump complex"/>
    <property type="evidence" value="ECO:0007669"/>
    <property type="project" value="TreeGrafter"/>
</dbReference>
<evidence type="ECO:0000256" key="4">
    <source>
        <dbReference type="SAM" id="SignalP"/>
    </source>
</evidence>
<evidence type="ECO:0000256" key="2">
    <source>
        <dbReference type="SAM" id="Coils"/>
    </source>
</evidence>
<feature type="domain" description="YknX-like C-terminal permuted SH3-like" evidence="7">
    <location>
        <begin position="378"/>
        <end position="433"/>
    </location>
</feature>
<evidence type="ECO:0000259" key="5">
    <source>
        <dbReference type="Pfam" id="PF25917"/>
    </source>
</evidence>
<evidence type="ECO:0000259" key="6">
    <source>
        <dbReference type="Pfam" id="PF25954"/>
    </source>
</evidence>
<dbReference type="Proteomes" id="UP000244180">
    <property type="component" value="Unassembled WGS sequence"/>
</dbReference>